<dbReference type="GO" id="GO:0008168">
    <property type="term" value="F:methyltransferase activity"/>
    <property type="evidence" value="ECO:0007669"/>
    <property type="project" value="InterPro"/>
</dbReference>
<organism evidence="3">
    <name type="scientific">Ananas comosus var. bracteatus</name>
    <name type="common">red pineapple</name>
    <dbReference type="NCBI Taxonomy" id="296719"/>
    <lineage>
        <taxon>Eukaryota</taxon>
        <taxon>Viridiplantae</taxon>
        <taxon>Streptophyta</taxon>
        <taxon>Embryophyta</taxon>
        <taxon>Tracheophyta</taxon>
        <taxon>Spermatophyta</taxon>
        <taxon>Magnoliopsida</taxon>
        <taxon>Liliopsida</taxon>
        <taxon>Poales</taxon>
        <taxon>Bromeliaceae</taxon>
        <taxon>Bromelioideae</taxon>
        <taxon>Ananas</taxon>
    </lineage>
</organism>
<proteinExistence type="predicted"/>
<dbReference type="AlphaFoldDB" id="A0A6V7PTZ2"/>
<name>A0A6V7PTZ2_ANACO</name>
<dbReference type="InterPro" id="IPR012967">
    <property type="entry name" value="COMT_dimerisation"/>
</dbReference>
<dbReference type="InterPro" id="IPR016461">
    <property type="entry name" value="COMT-like"/>
</dbReference>
<evidence type="ECO:0000313" key="3">
    <source>
        <dbReference type="EMBL" id="CAD1834309.1"/>
    </source>
</evidence>
<dbReference type="Gene3D" id="3.40.50.150">
    <property type="entry name" value="Vaccinia Virus protein VP39"/>
    <property type="match status" value="1"/>
</dbReference>
<feature type="region of interest" description="Disordered" evidence="1">
    <location>
        <begin position="1"/>
        <end position="33"/>
    </location>
</feature>
<dbReference type="Pfam" id="PF08100">
    <property type="entry name" value="Dimerisation"/>
    <property type="match status" value="1"/>
</dbReference>
<reference evidence="3" key="1">
    <citation type="submission" date="2020-07" db="EMBL/GenBank/DDBJ databases">
        <authorList>
            <person name="Lin J."/>
        </authorList>
    </citation>
    <scope>NUCLEOTIDE SEQUENCE</scope>
</reference>
<dbReference type="InterPro" id="IPR036390">
    <property type="entry name" value="WH_DNA-bd_sf"/>
</dbReference>
<feature type="domain" description="O-methyltransferase dimerisation" evidence="2">
    <location>
        <begin position="30"/>
        <end position="94"/>
    </location>
</feature>
<evidence type="ECO:0000259" key="2">
    <source>
        <dbReference type="Pfam" id="PF08100"/>
    </source>
</evidence>
<dbReference type="PANTHER" id="PTHR11746">
    <property type="entry name" value="O-METHYLTRANSFERASE"/>
    <property type="match status" value="1"/>
</dbReference>
<accession>A0A6V7PTZ2</accession>
<dbReference type="InterPro" id="IPR029063">
    <property type="entry name" value="SAM-dependent_MTases_sf"/>
</dbReference>
<feature type="compositionally biased region" description="Basic residues" evidence="1">
    <location>
        <begin position="14"/>
        <end position="28"/>
    </location>
</feature>
<dbReference type="PROSITE" id="PS51683">
    <property type="entry name" value="SAM_OMT_II"/>
    <property type="match status" value="1"/>
</dbReference>
<protein>
    <recommendedName>
        <fullName evidence="2">O-methyltransferase dimerisation domain-containing protein</fullName>
    </recommendedName>
</protein>
<evidence type="ECO:0000256" key="1">
    <source>
        <dbReference type="SAM" id="MobiDB-lite"/>
    </source>
</evidence>
<dbReference type="InterPro" id="IPR036388">
    <property type="entry name" value="WH-like_DNA-bd_sf"/>
</dbReference>
<dbReference type="Gene3D" id="1.10.10.10">
    <property type="entry name" value="Winged helix-like DNA-binding domain superfamily/Winged helix DNA-binding domain"/>
    <property type="match status" value="1"/>
</dbReference>
<dbReference type="EMBL" id="LR862152">
    <property type="protein sequence ID" value="CAD1834309.1"/>
    <property type="molecule type" value="Genomic_DNA"/>
</dbReference>
<gene>
    <name evidence="3" type="ORF">CB5_LOCUS17520</name>
</gene>
<sequence>MEPPVRLPQIHVAQVRRRARHPRRHPPPRRPVSVPDLVAALSLPADRQPSLRRLMRTLSFSRLFTRQTSEFAASGGGDEEQLYGLTPTSRLLVNDAGGLAQFVRAMLDPVHTAPCLHVGDWFKAADGAATPFEAVHGSVIWGVTRGNPEFNAVFNEGMAADGGS</sequence>
<dbReference type="GO" id="GO:0046983">
    <property type="term" value="F:protein dimerization activity"/>
    <property type="evidence" value="ECO:0007669"/>
    <property type="project" value="InterPro"/>
</dbReference>
<dbReference type="SUPFAM" id="SSF46785">
    <property type="entry name" value="Winged helix' DNA-binding domain"/>
    <property type="match status" value="1"/>
</dbReference>